<proteinExistence type="predicted"/>
<feature type="compositionally biased region" description="Polar residues" evidence="1">
    <location>
        <begin position="1"/>
        <end position="13"/>
    </location>
</feature>
<organism evidence="2 3">
    <name type="scientific">Acaryochloris thomasi RCC1774</name>
    <dbReference type="NCBI Taxonomy" id="1764569"/>
    <lineage>
        <taxon>Bacteria</taxon>
        <taxon>Bacillati</taxon>
        <taxon>Cyanobacteriota</taxon>
        <taxon>Cyanophyceae</taxon>
        <taxon>Acaryochloridales</taxon>
        <taxon>Acaryochloridaceae</taxon>
        <taxon>Acaryochloris</taxon>
        <taxon>Acaryochloris thomasi</taxon>
    </lineage>
</organism>
<accession>A0A2W1J9U1</accession>
<evidence type="ECO:0000313" key="2">
    <source>
        <dbReference type="EMBL" id="PZD70796.1"/>
    </source>
</evidence>
<dbReference type="AlphaFoldDB" id="A0A2W1J9U1"/>
<comment type="caution">
    <text evidence="2">The sequence shown here is derived from an EMBL/GenBank/DDBJ whole genome shotgun (WGS) entry which is preliminary data.</text>
</comment>
<evidence type="ECO:0000313" key="3">
    <source>
        <dbReference type="Proteomes" id="UP000248857"/>
    </source>
</evidence>
<reference evidence="2 3" key="1">
    <citation type="journal article" date="2018" name="Sci. Rep.">
        <title>A novel species of the marine cyanobacterium Acaryochloris with a unique pigment content and lifestyle.</title>
        <authorList>
            <person name="Partensky F."/>
            <person name="Six C."/>
            <person name="Ratin M."/>
            <person name="Garczarek L."/>
            <person name="Vaulot D."/>
            <person name="Probert I."/>
            <person name="Calteau A."/>
            <person name="Gourvil P."/>
            <person name="Marie D."/>
            <person name="Grebert T."/>
            <person name="Bouchier C."/>
            <person name="Le Panse S."/>
            <person name="Gachenot M."/>
            <person name="Rodriguez F."/>
            <person name="Garrido J.L."/>
        </authorList>
    </citation>
    <scope>NUCLEOTIDE SEQUENCE [LARGE SCALE GENOMIC DNA]</scope>
    <source>
        <strain evidence="2 3">RCC1774</strain>
    </source>
</reference>
<evidence type="ECO:0000256" key="1">
    <source>
        <dbReference type="SAM" id="MobiDB-lite"/>
    </source>
</evidence>
<feature type="region of interest" description="Disordered" evidence="1">
    <location>
        <begin position="1"/>
        <end position="21"/>
    </location>
</feature>
<dbReference type="Proteomes" id="UP000248857">
    <property type="component" value="Unassembled WGS sequence"/>
</dbReference>
<protein>
    <submittedName>
        <fullName evidence="2">Uncharacterized protein</fullName>
    </submittedName>
</protein>
<gene>
    <name evidence="2" type="ORF">C1752_09164</name>
</gene>
<name>A0A2W1J9U1_9CYAN</name>
<keyword evidence="3" id="KW-1185">Reference proteome</keyword>
<dbReference type="EMBL" id="PQWO01000028">
    <property type="protein sequence ID" value="PZD70796.1"/>
    <property type="molecule type" value="Genomic_DNA"/>
</dbReference>
<sequence length="54" mass="5855">MRSMAKQNMPQSGEKTRHPGSSLLGVQNYLGFQHIEAGVVTLVLLQGSELKMVG</sequence>